<dbReference type="HOGENOM" id="CLU_130444_0_0_10"/>
<dbReference type="STRING" id="340177.Cag_1946"/>
<dbReference type="OrthoDB" id="9790557at2"/>
<dbReference type="SUPFAM" id="SSF48695">
    <property type="entry name" value="Multiheme cytochromes"/>
    <property type="match status" value="1"/>
</dbReference>
<accession>Q3AP81</accession>
<dbReference type="InterPro" id="IPR047668">
    <property type="entry name" value="DsrJ"/>
</dbReference>
<protein>
    <submittedName>
        <fullName evidence="1">Putative sulfite reductase-associated electron transfer protein DsrJ</fullName>
    </submittedName>
</protein>
<name>Q3AP81_CHLCH</name>
<organism evidence="1">
    <name type="scientific">Chlorobium chlorochromatii (strain CaD3)</name>
    <dbReference type="NCBI Taxonomy" id="340177"/>
    <lineage>
        <taxon>Bacteria</taxon>
        <taxon>Pseudomonadati</taxon>
        <taxon>Chlorobiota</taxon>
        <taxon>Chlorobiia</taxon>
        <taxon>Chlorobiales</taxon>
        <taxon>Chlorobiaceae</taxon>
        <taxon>Chlorobium/Pelodictyon group</taxon>
        <taxon>Chlorobium</taxon>
    </lineage>
</organism>
<dbReference type="AlphaFoldDB" id="Q3AP81"/>
<gene>
    <name evidence="1" type="ordered locus">Cag_1946</name>
</gene>
<reference evidence="1" key="1">
    <citation type="submission" date="2005-08" db="EMBL/GenBank/DDBJ databases">
        <title>Complete sequence of Chlorobium chlorochromatii CaD3.</title>
        <authorList>
            <person name="Copeland A."/>
            <person name="Lucas S."/>
            <person name="Lapidus A."/>
            <person name="Barry K."/>
            <person name="Detter J.C."/>
            <person name="Glavina T."/>
            <person name="Hammon N."/>
            <person name="Israni S."/>
            <person name="Pitluck S."/>
            <person name="Bryant D."/>
            <person name="Schmutz J."/>
            <person name="Larimer F."/>
            <person name="Land M."/>
            <person name="Kyrpides N."/>
            <person name="Ivanova N."/>
            <person name="Richardson P."/>
        </authorList>
    </citation>
    <scope>NUCLEOTIDE SEQUENCE [LARGE SCALE GENOMIC DNA]</scope>
    <source>
        <strain evidence="1">CaD3</strain>
    </source>
</reference>
<dbReference type="KEGG" id="cch:Cag_1946"/>
<dbReference type="EMBL" id="CP000108">
    <property type="protein sequence ID" value="ABB29194.1"/>
    <property type="molecule type" value="Genomic_DNA"/>
</dbReference>
<dbReference type="InterPro" id="IPR036280">
    <property type="entry name" value="Multihaem_cyt_sf"/>
</dbReference>
<evidence type="ECO:0000313" key="1">
    <source>
        <dbReference type="EMBL" id="ABB29194.1"/>
    </source>
</evidence>
<dbReference type="NCBIfam" id="NF038038">
    <property type="entry name" value="cytoc_DsrJ"/>
    <property type="match status" value="1"/>
</dbReference>
<dbReference type="eggNOG" id="ENOG5032SEM">
    <property type="taxonomic scope" value="Bacteria"/>
</dbReference>
<sequence>MSKRQSFIIGGVLIALVASLWSFWPTLQAEKVPDKPSVTASVPIDSTVCIAPTEYMRSHHMQILQDWKRTGARDPRPHTTPDGRKFQKSLNTCLGCHSTNSYFCIMCHDYTHAKPNCWNCHVAPFK</sequence>
<proteinExistence type="predicted"/>